<feature type="domain" description="Signal transduction histidine kinase HWE region" evidence="9">
    <location>
        <begin position="144"/>
        <end position="226"/>
    </location>
</feature>
<evidence type="ECO:0000313" key="11">
    <source>
        <dbReference type="Proteomes" id="UP000233491"/>
    </source>
</evidence>
<dbReference type="SUPFAM" id="SSF55874">
    <property type="entry name" value="ATPase domain of HSP90 chaperone/DNA topoisomerase II/histidine kinase"/>
    <property type="match status" value="1"/>
</dbReference>
<name>A0A1I4UKN7_9HYPH</name>
<dbReference type="InterPro" id="IPR000014">
    <property type="entry name" value="PAS"/>
</dbReference>
<dbReference type="PANTHER" id="PTHR41523">
    <property type="entry name" value="TWO-COMPONENT SYSTEM SENSOR PROTEIN"/>
    <property type="match status" value="1"/>
</dbReference>
<dbReference type="OrthoDB" id="7297573at2"/>
<keyword evidence="7 10" id="KW-0418">Kinase</keyword>
<gene>
    <name evidence="10" type="ORF">CXZ10_15325</name>
</gene>
<keyword evidence="5" id="KW-0808">Transferase</keyword>
<dbReference type="InterPro" id="IPR035965">
    <property type="entry name" value="PAS-like_dom_sf"/>
</dbReference>
<keyword evidence="11" id="KW-1185">Reference proteome</keyword>
<dbReference type="InterPro" id="IPR013656">
    <property type="entry name" value="PAS_4"/>
</dbReference>
<evidence type="ECO:0000313" key="10">
    <source>
        <dbReference type="EMBL" id="PKR88387.1"/>
    </source>
</evidence>
<evidence type="ECO:0000259" key="9">
    <source>
        <dbReference type="SMART" id="SM00911"/>
    </source>
</evidence>
<dbReference type="Gene3D" id="3.30.450.20">
    <property type="entry name" value="PAS domain"/>
    <property type="match status" value="1"/>
</dbReference>
<comment type="catalytic activity">
    <reaction evidence="1">
        <text>ATP + protein L-histidine = ADP + protein N-phospho-L-histidine.</text>
        <dbReference type="EC" id="2.7.13.3"/>
    </reaction>
</comment>
<evidence type="ECO:0000256" key="5">
    <source>
        <dbReference type="ARBA" id="ARBA00022679"/>
    </source>
</evidence>
<dbReference type="PANTHER" id="PTHR41523:SF8">
    <property type="entry name" value="ETHYLENE RESPONSE SENSOR PROTEIN"/>
    <property type="match status" value="1"/>
</dbReference>
<dbReference type="EMBL" id="PJNW01000012">
    <property type="protein sequence ID" value="PKR88387.1"/>
    <property type="molecule type" value="Genomic_DNA"/>
</dbReference>
<reference evidence="10 11" key="1">
    <citation type="submission" date="2017-12" db="EMBL/GenBank/DDBJ databases">
        <title>Anaerobic carbon monoxide metabolism by Pleomorphomonas carboxyditropha sp. nov., a new mesophilic hydrogenogenic carboxidotroph.</title>
        <authorList>
            <person name="Esquivel-Elizondo S."/>
            <person name="Krajmalnik-Brown R."/>
        </authorList>
    </citation>
    <scope>NUCLEOTIDE SEQUENCE [LARGE SCALE GENOMIC DNA]</scope>
    <source>
        <strain evidence="10 11">R5-392</strain>
    </source>
</reference>
<keyword evidence="4" id="KW-0597">Phosphoprotein</keyword>
<dbReference type="SMART" id="SM00911">
    <property type="entry name" value="HWE_HK"/>
    <property type="match status" value="1"/>
</dbReference>
<dbReference type="RefSeq" id="WP_101290230.1">
    <property type="nucleotide sequence ID" value="NZ_FOUQ01000008.1"/>
</dbReference>
<dbReference type="GO" id="GO:0005524">
    <property type="term" value="F:ATP binding"/>
    <property type="evidence" value="ECO:0007669"/>
    <property type="project" value="UniProtKB-KW"/>
</dbReference>
<dbReference type="GO" id="GO:0004673">
    <property type="term" value="F:protein histidine kinase activity"/>
    <property type="evidence" value="ECO:0007669"/>
    <property type="project" value="UniProtKB-EC"/>
</dbReference>
<sequence>MNMEELYRLLRAGHVQAQGIVDTVADPMLLLDESLRVQSASRAFFEVFKVERDDTIGRHIYELGNGQWDILDLRHLLLEVIPKSKAVIDFRVEHDFPDLGRKTMLLTARTLRQSDAASPFMLLSIVDITERAQHDAERDMLFSELKHRMKNLLSVAQSLARQTTTDGRSAAQYRDDFLGRFRAMIEAQEVGLSGDDGTNLKALIERVLSPYAMDPEAVEIVPDGPVSLASTTLTSLGLVLHELATNAAKYGALSVPEGRVSIGWTVDAPGGNLRLTWVESGGPRVTPPTTLGFGSKLIRTAIAGGEVDKIFAPDGVRVKIDVPLGPAPSAS</sequence>
<dbReference type="CDD" id="cd00130">
    <property type="entry name" value="PAS"/>
    <property type="match status" value="1"/>
</dbReference>
<keyword evidence="8" id="KW-0067">ATP-binding</keyword>
<evidence type="ECO:0000256" key="3">
    <source>
        <dbReference type="ARBA" id="ARBA00021740"/>
    </source>
</evidence>
<dbReference type="InterPro" id="IPR036890">
    <property type="entry name" value="HATPase_C_sf"/>
</dbReference>
<evidence type="ECO:0000256" key="6">
    <source>
        <dbReference type="ARBA" id="ARBA00022741"/>
    </source>
</evidence>
<accession>A0A1I4UKN7</accession>
<organism evidence="10 11">
    <name type="scientific">Pleomorphomonas diazotrophica</name>
    <dbReference type="NCBI Taxonomy" id="1166257"/>
    <lineage>
        <taxon>Bacteria</taxon>
        <taxon>Pseudomonadati</taxon>
        <taxon>Pseudomonadota</taxon>
        <taxon>Alphaproteobacteria</taxon>
        <taxon>Hyphomicrobiales</taxon>
        <taxon>Pleomorphomonadaceae</taxon>
        <taxon>Pleomorphomonas</taxon>
    </lineage>
</organism>
<evidence type="ECO:0000256" key="4">
    <source>
        <dbReference type="ARBA" id="ARBA00022553"/>
    </source>
</evidence>
<evidence type="ECO:0000256" key="1">
    <source>
        <dbReference type="ARBA" id="ARBA00000085"/>
    </source>
</evidence>
<dbReference type="InterPro" id="IPR011102">
    <property type="entry name" value="Sig_transdc_His_kinase_HWE"/>
</dbReference>
<comment type="caution">
    <text evidence="10">The sequence shown here is derived from an EMBL/GenBank/DDBJ whole genome shotgun (WGS) entry which is preliminary data.</text>
</comment>
<keyword evidence="6" id="KW-0547">Nucleotide-binding</keyword>
<dbReference type="EC" id="2.7.13.3" evidence="2"/>
<dbReference type="Proteomes" id="UP000233491">
    <property type="component" value="Unassembled WGS sequence"/>
</dbReference>
<dbReference type="SUPFAM" id="SSF55785">
    <property type="entry name" value="PYP-like sensor domain (PAS domain)"/>
    <property type="match status" value="1"/>
</dbReference>
<evidence type="ECO:0000256" key="2">
    <source>
        <dbReference type="ARBA" id="ARBA00012438"/>
    </source>
</evidence>
<dbReference type="Pfam" id="PF07536">
    <property type="entry name" value="HWE_HK"/>
    <property type="match status" value="1"/>
</dbReference>
<protein>
    <recommendedName>
        <fullName evidence="3">Blue-light-activated histidine kinase</fullName>
        <ecNumber evidence="2">2.7.13.3</ecNumber>
    </recommendedName>
</protein>
<proteinExistence type="predicted"/>
<evidence type="ECO:0000256" key="7">
    <source>
        <dbReference type="ARBA" id="ARBA00022777"/>
    </source>
</evidence>
<dbReference type="Gene3D" id="3.30.565.10">
    <property type="entry name" value="Histidine kinase-like ATPase, C-terminal domain"/>
    <property type="match status" value="1"/>
</dbReference>
<dbReference type="Pfam" id="PF08448">
    <property type="entry name" value="PAS_4"/>
    <property type="match status" value="1"/>
</dbReference>
<evidence type="ECO:0000256" key="8">
    <source>
        <dbReference type="ARBA" id="ARBA00022840"/>
    </source>
</evidence>
<dbReference type="AlphaFoldDB" id="A0A1I4UKN7"/>